<protein>
    <submittedName>
        <fullName evidence="2">Uncharacterized protein</fullName>
    </submittedName>
</protein>
<dbReference type="Proteomes" id="UP000319852">
    <property type="component" value="Chromosome"/>
</dbReference>
<dbReference type="AlphaFoldDB" id="A0A517MTG0"/>
<dbReference type="SUPFAM" id="SSF46785">
    <property type="entry name" value="Winged helix' DNA-binding domain"/>
    <property type="match status" value="1"/>
</dbReference>
<evidence type="ECO:0000313" key="2">
    <source>
        <dbReference type="EMBL" id="QDS98142.1"/>
    </source>
</evidence>
<evidence type="ECO:0000256" key="1">
    <source>
        <dbReference type="SAM" id="MobiDB-lite"/>
    </source>
</evidence>
<dbReference type="KEGG" id="amob:HG15A2_14150"/>
<proteinExistence type="predicted"/>
<dbReference type="InterPro" id="IPR036390">
    <property type="entry name" value="WH_DNA-bd_sf"/>
</dbReference>
<feature type="region of interest" description="Disordered" evidence="1">
    <location>
        <begin position="1"/>
        <end position="45"/>
    </location>
</feature>
<dbReference type="EMBL" id="CP036263">
    <property type="protein sequence ID" value="QDS98142.1"/>
    <property type="molecule type" value="Genomic_DNA"/>
</dbReference>
<reference evidence="2 3" key="1">
    <citation type="submission" date="2019-02" db="EMBL/GenBank/DDBJ databases">
        <title>Deep-cultivation of Planctomycetes and their phenomic and genomic characterization uncovers novel biology.</title>
        <authorList>
            <person name="Wiegand S."/>
            <person name="Jogler M."/>
            <person name="Boedeker C."/>
            <person name="Pinto D."/>
            <person name="Vollmers J."/>
            <person name="Rivas-Marin E."/>
            <person name="Kohn T."/>
            <person name="Peeters S.H."/>
            <person name="Heuer A."/>
            <person name="Rast P."/>
            <person name="Oberbeckmann S."/>
            <person name="Bunk B."/>
            <person name="Jeske O."/>
            <person name="Meyerdierks A."/>
            <person name="Storesund J.E."/>
            <person name="Kallscheuer N."/>
            <person name="Luecker S."/>
            <person name="Lage O.M."/>
            <person name="Pohl T."/>
            <person name="Merkel B.J."/>
            <person name="Hornburger P."/>
            <person name="Mueller R.-W."/>
            <person name="Bruemmer F."/>
            <person name="Labrenz M."/>
            <person name="Spormann A.M."/>
            <person name="Op den Camp H."/>
            <person name="Overmann J."/>
            <person name="Amann R."/>
            <person name="Jetten M.S.M."/>
            <person name="Mascher T."/>
            <person name="Medema M.H."/>
            <person name="Devos D.P."/>
            <person name="Kaster A.-K."/>
            <person name="Ovreas L."/>
            <person name="Rohde M."/>
            <person name="Galperin M.Y."/>
            <person name="Jogler C."/>
        </authorList>
    </citation>
    <scope>NUCLEOTIDE SEQUENCE [LARGE SCALE GENOMIC DNA]</scope>
    <source>
        <strain evidence="2 3">HG15A2</strain>
    </source>
</reference>
<sequence length="145" mass="16182">MSTNAQPPKLDLPKLDGCRVLPPIDDGNRQATEPPTPKAKRNRKQTAGRFATLNQFIDETLATLCRGDIAVWMILYRDTRNGTARTARTDIAKRAGLSLRGVGKVLRRLEKQGLLKQVYRGGLNRGPSRYRVIPTPDDPIDNPNH</sequence>
<keyword evidence="3" id="KW-1185">Reference proteome</keyword>
<evidence type="ECO:0000313" key="3">
    <source>
        <dbReference type="Proteomes" id="UP000319852"/>
    </source>
</evidence>
<name>A0A517MTG0_9BACT</name>
<organism evidence="2 3">
    <name type="scientific">Adhaeretor mobilis</name>
    <dbReference type="NCBI Taxonomy" id="1930276"/>
    <lineage>
        <taxon>Bacteria</taxon>
        <taxon>Pseudomonadati</taxon>
        <taxon>Planctomycetota</taxon>
        <taxon>Planctomycetia</taxon>
        <taxon>Pirellulales</taxon>
        <taxon>Lacipirellulaceae</taxon>
        <taxon>Adhaeretor</taxon>
    </lineage>
</organism>
<dbReference type="RefSeq" id="WP_246117900.1">
    <property type="nucleotide sequence ID" value="NZ_CP036263.1"/>
</dbReference>
<accession>A0A517MTG0</accession>
<gene>
    <name evidence="2" type="ORF">HG15A2_14150</name>
</gene>